<gene>
    <name evidence="2" type="ORF">OIU79_013699</name>
</gene>
<comment type="caution">
    <text evidence="2">The sequence shown here is derived from an EMBL/GenBank/DDBJ whole genome shotgun (WGS) entry which is preliminary data.</text>
</comment>
<proteinExistence type="predicted"/>
<reference evidence="2" key="1">
    <citation type="submission" date="2022-11" db="EMBL/GenBank/DDBJ databases">
        <authorList>
            <person name="Hyden B.L."/>
            <person name="Feng K."/>
            <person name="Yates T."/>
            <person name="Jawdy S."/>
            <person name="Smart L.B."/>
            <person name="Muchero W."/>
        </authorList>
    </citation>
    <scope>NUCLEOTIDE SEQUENCE</scope>
    <source>
        <tissue evidence="2">Shoot tip</tissue>
    </source>
</reference>
<accession>A0A9Q0SVZ4</accession>
<evidence type="ECO:0000256" key="1">
    <source>
        <dbReference type="SAM" id="MobiDB-lite"/>
    </source>
</evidence>
<organism evidence="2 3">
    <name type="scientific">Salix purpurea</name>
    <name type="common">Purple osier willow</name>
    <dbReference type="NCBI Taxonomy" id="77065"/>
    <lineage>
        <taxon>Eukaryota</taxon>
        <taxon>Viridiplantae</taxon>
        <taxon>Streptophyta</taxon>
        <taxon>Embryophyta</taxon>
        <taxon>Tracheophyta</taxon>
        <taxon>Spermatophyta</taxon>
        <taxon>Magnoliopsida</taxon>
        <taxon>eudicotyledons</taxon>
        <taxon>Gunneridae</taxon>
        <taxon>Pentapetalae</taxon>
        <taxon>rosids</taxon>
        <taxon>fabids</taxon>
        <taxon>Malpighiales</taxon>
        <taxon>Salicaceae</taxon>
        <taxon>Saliceae</taxon>
        <taxon>Salix</taxon>
    </lineage>
</organism>
<dbReference type="Proteomes" id="UP001151532">
    <property type="component" value="Chromosome 9"/>
</dbReference>
<evidence type="ECO:0000313" key="2">
    <source>
        <dbReference type="EMBL" id="KAJ6691757.1"/>
    </source>
</evidence>
<feature type="region of interest" description="Disordered" evidence="1">
    <location>
        <begin position="1"/>
        <end position="23"/>
    </location>
</feature>
<sequence length="106" mass="11973">MSEITSSFIEVGPSSEQTAASSSGDFARCLSRSLASCTRVLAQREPPRQPFPEKQHFDMEDLQSQNILLNSELSSEMCEFGIRRLKLDARLILLWGIKLSNPEQVW</sequence>
<protein>
    <submittedName>
        <fullName evidence="2">Uncharacterized protein</fullName>
    </submittedName>
</protein>
<keyword evidence="3" id="KW-1185">Reference proteome</keyword>
<dbReference type="EMBL" id="JAPFFK010000018">
    <property type="protein sequence ID" value="KAJ6691757.1"/>
    <property type="molecule type" value="Genomic_DNA"/>
</dbReference>
<dbReference type="AlphaFoldDB" id="A0A9Q0SVZ4"/>
<name>A0A9Q0SVZ4_SALPP</name>
<dbReference type="OrthoDB" id="4033880at2759"/>
<evidence type="ECO:0000313" key="3">
    <source>
        <dbReference type="Proteomes" id="UP001151532"/>
    </source>
</evidence>
<reference evidence="2" key="2">
    <citation type="journal article" date="2023" name="Int. J. Mol. Sci.">
        <title>De Novo Assembly and Annotation of 11 Diverse Shrub Willow (Salix) Genomes Reveals Novel Gene Organization in Sex-Linked Regions.</title>
        <authorList>
            <person name="Hyden B."/>
            <person name="Feng K."/>
            <person name="Yates T.B."/>
            <person name="Jawdy S."/>
            <person name="Cereghino C."/>
            <person name="Smart L.B."/>
            <person name="Muchero W."/>
        </authorList>
    </citation>
    <scope>NUCLEOTIDE SEQUENCE</scope>
    <source>
        <tissue evidence="2">Shoot tip</tissue>
    </source>
</reference>